<organism evidence="1 2">
    <name type="scientific">Vespula squamosa</name>
    <name type="common">Southern yellow jacket</name>
    <name type="synonym">Wasp</name>
    <dbReference type="NCBI Taxonomy" id="30214"/>
    <lineage>
        <taxon>Eukaryota</taxon>
        <taxon>Metazoa</taxon>
        <taxon>Ecdysozoa</taxon>
        <taxon>Arthropoda</taxon>
        <taxon>Hexapoda</taxon>
        <taxon>Insecta</taxon>
        <taxon>Pterygota</taxon>
        <taxon>Neoptera</taxon>
        <taxon>Endopterygota</taxon>
        <taxon>Hymenoptera</taxon>
        <taxon>Apocrita</taxon>
        <taxon>Aculeata</taxon>
        <taxon>Vespoidea</taxon>
        <taxon>Vespidae</taxon>
        <taxon>Vespinae</taxon>
        <taxon>Vespula</taxon>
    </lineage>
</organism>
<dbReference type="AlphaFoldDB" id="A0ABD2AP06"/>
<keyword evidence="2" id="KW-1185">Reference proteome</keyword>
<dbReference type="Pfam" id="PF05458">
    <property type="entry name" value="Siva"/>
    <property type="match status" value="1"/>
</dbReference>
<name>A0ABD2AP06_VESSQ</name>
<dbReference type="InterPro" id="IPR022773">
    <property type="entry name" value="Siva"/>
</dbReference>
<sequence length="186" mass="21471">MYKNMTKRACPYEENLLPQLKVHVGQREIDNGIAGKERMKQVYAKDFFFSLVFSTLHPDKTLNFLKEGVKEYSQNLNTSEMDLTELPLTKITSREVKSERTSKQMILNSKIQLETGDKVISDAQVDLCGCCKVIDSNSRNKCFYCDQILCSFCLCQCIKCCELFCQNCSLPIYDTEQNHVCLNCYY</sequence>
<proteinExistence type="predicted"/>
<evidence type="ECO:0000313" key="1">
    <source>
        <dbReference type="EMBL" id="KAL2722357.1"/>
    </source>
</evidence>
<dbReference type="PANTHER" id="PTHR14365">
    <property type="entry name" value="APOPTOSIS REGULATORY PROTEIN SIVA"/>
    <property type="match status" value="1"/>
</dbReference>
<dbReference type="Proteomes" id="UP001607302">
    <property type="component" value="Unassembled WGS sequence"/>
</dbReference>
<comment type="caution">
    <text evidence="1">The sequence shown here is derived from an EMBL/GenBank/DDBJ whole genome shotgun (WGS) entry which is preliminary data.</text>
</comment>
<accession>A0ABD2AP06</accession>
<dbReference type="EMBL" id="JAUDFV010000141">
    <property type="protein sequence ID" value="KAL2722357.1"/>
    <property type="molecule type" value="Genomic_DNA"/>
</dbReference>
<gene>
    <name evidence="1" type="ORF">V1478_009220</name>
</gene>
<reference evidence="1 2" key="1">
    <citation type="journal article" date="2024" name="Ann. Entomol. Soc. Am.">
        <title>Genomic analyses of the southern and eastern yellowjacket wasps (Hymenoptera: Vespidae) reveal evolutionary signatures of social life.</title>
        <authorList>
            <person name="Catto M.A."/>
            <person name="Caine P.B."/>
            <person name="Orr S.E."/>
            <person name="Hunt B.G."/>
            <person name="Goodisman M.A.D."/>
        </authorList>
    </citation>
    <scope>NUCLEOTIDE SEQUENCE [LARGE SCALE GENOMIC DNA]</scope>
    <source>
        <strain evidence="1">233</strain>
        <tissue evidence="1">Head and thorax</tissue>
    </source>
</reference>
<dbReference type="PANTHER" id="PTHR14365:SF1">
    <property type="entry name" value="APOPTOSIS REGULATORY PROTEIN SIVA"/>
    <property type="match status" value="1"/>
</dbReference>
<protein>
    <submittedName>
        <fullName evidence="1">Apoptosis regulatory protein Siva-like</fullName>
    </submittedName>
</protein>
<evidence type="ECO:0000313" key="2">
    <source>
        <dbReference type="Proteomes" id="UP001607302"/>
    </source>
</evidence>